<feature type="domain" description="Fe/B12 periplasmic-binding" evidence="7">
    <location>
        <begin position="58"/>
        <end position="335"/>
    </location>
</feature>
<dbReference type="GO" id="GO:1901678">
    <property type="term" value="P:iron coordination entity transport"/>
    <property type="evidence" value="ECO:0007669"/>
    <property type="project" value="UniProtKB-ARBA"/>
</dbReference>
<evidence type="ECO:0000256" key="2">
    <source>
        <dbReference type="ARBA" id="ARBA00008814"/>
    </source>
</evidence>
<proteinExistence type="inferred from homology"/>
<dbReference type="KEGG" id="sper:EW093_11595"/>
<keyword evidence="4" id="KW-0410">Iron transport</keyword>
<accession>A0A5C1QD34</accession>
<keyword evidence="6" id="KW-0472">Membrane</keyword>
<dbReference type="Gene3D" id="3.40.50.1980">
    <property type="entry name" value="Nitrogenase molybdenum iron protein domain"/>
    <property type="match status" value="2"/>
</dbReference>
<reference evidence="8 9" key="2">
    <citation type="submission" date="2019-09" db="EMBL/GenBank/DDBJ databases">
        <title>Complete Genome Sequence and Methylome Analysis of free living Spirochaetas.</title>
        <authorList>
            <person name="Leshcheva N."/>
            <person name="Mikheeva N."/>
        </authorList>
    </citation>
    <scope>NUCLEOTIDE SEQUENCE [LARGE SCALE GENOMIC DNA]</scope>
    <source>
        <strain evidence="8 9">P</strain>
    </source>
</reference>
<evidence type="ECO:0000313" key="8">
    <source>
        <dbReference type="EMBL" id="QEN05327.1"/>
    </source>
</evidence>
<keyword evidence="9" id="KW-1185">Reference proteome</keyword>
<dbReference type="InterPro" id="IPR002491">
    <property type="entry name" value="ABC_transptr_periplasmic_BD"/>
</dbReference>
<keyword evidence="6" id="KW-0812">Transmembrane</keyword>
<keyword evidence="4" id="KW-0408">Iron</keyword>
<sequence length="340" mass="37840">MLTRKRGIVILIFTVYISVSMFGRNQSESVEDIQPNREDKIVIEHAYGESIISKTPVRVATISWGNHDVPLALGITPVGISAANYGVTEGEKLHPWTKEVLDSMNSEDTTIYDDIAGLDYEAISDSNPDVILAAYSGITKEEYNLLSEIAPVIAYPKNPWQTLWREKTRLNSKAMGLELEGIELISRVEKLIESRTKKYPEIKDKSAAFFYFNPSDLGKFYIYTPVDARAAYLKDLGLHFPESISEKLDISSFAIELSSENVDILYDLDLIFTYGDGNLLEALKSDPLIGTIPAVANNAVVLIEDNSPLAASCTPSVLSIPWYIDDYLTLINSAAENVKW</sequence>
<dbReference type="InterPro" id="IPR051313">
    <property type="entry name" value="Bact_iron-sidero_bind"/>
</dbReference>
<keyword evidence="4" id="KW-0406">Ion transport</keyword>
<evidence type="ECO:0000256" key="5">
    <source>
        <dbReference type="ARBA" id="ARBA00022729"/>
    </source>
</evidence>
<gene>
    <name evidence="8" type="ORF">EW093_11595</name>
</gene>
<dbReference type="CDD" id="cd01146">
    <property type="entry name" value="FhuD"/>
    <property type="match status" value="1"/>
</dbReference>
<dbReference type="PROSITE" id="PS50983">
    <property type="entry name" value="FE_B12_PBP"/>
    <property type="match status" value="1"/>
</dbReference>
<reference evidence="8 9" key="1">
    <citation type="submission" date="2019-02" db="EMBL/GenBank/DDBJ databases">
        <authorList>
            <person name="Fomenkov A."/>
            <person name="Dubinina G."/>
            <person name="Grabovich M."/>
            <person name="Vincze T."/>
            <person name="Roberts R.J."/>
        </authorList>
    </citation>
    <scope>NUCLEOTIDE SEQUENCE [LARGE SCALE GENOMIC DNA]</scope>
    <source>
        <strain evidence="8 9">P</strain>
    </source>
</reference>
<dbReference type="PANTHER" id="PTHR30532:SF24">
    <property type="entry name" value="FERRIC ENTEROBACTIN-BINDING PERIPLASMIC PROTEIN FEPB"/>
    <property type="match status" value="1"/>
</dbReference>
<dbReference type="EMBL" id="CP035807">
    <property type="protein sequence ID" value="QEN05327.1"/>
    <property type="molecule type" value="Genomic_DNA"/>
</dbReference>
<comment type="similarity">
    <text evidence="2">Belongs to the bacterial solute-binding protein 8 family.</text>
</comment>
<dbReference type="AlphaFoldDB" id="A0A5C1QD34"/>
<keyword evidence="5" id="KW-0732">Signal</keyword>
<comment type="subcellular location">
    <subcellularLocation>
        <location evidence="1">Cell envelope</location>
    </subcellularLocation>
</comment>
<evidence type="ECO:0000256" key="1">
    <source>
        <dbReference type="ARBA" id="ARBA00004196"/>
    </source>
</evidence>
<keyword evidence="6" id="KW-1133">Transmembrane helix</keyword>
<dbReference type="GO" id="GO:0030288">
    <property type="term" value="C:outer membrane-bounded periplasmic space"/>
    <property type="evidence" value="ECO:0007669"/>
    <property type="project" value="TreeGrafter"/>
</dbReference>
<dbReference type="RefSeq" id="WP_149568565.1">
    <property type="nucleotide sequence ID" value="NZ_CP035807.1"/>
</dbReference>
<name>A0A5C1QD34_9SPIO</name>
<protein>
    <submittedName>
        <fullName evidence="8">Iron-siderophore ABC transporter substrate-binding protein</fullName>
    </submittedName>
</protein>
<dbReference type="Pfam" id="PF01497">
    <property type="entry name" value="Peripla_BP_2"/>
    <property type="match status" value="1"/>
</dbReference>
<evidence type="ECO:0000313" key="9">
    <source>
        <dbReference type="Proteomes" id="UP000323824"/>
    </source>
</evidence>
<dbReference type="Proteomes" id="UP000323824">
    <property type="component" value="Chromosome"/>
</dbReference>
<dbReference type="PANTHER" id="PTHR30532">
    <property type="entry name" value="IRON III DICITRATE-BINDING PERIPLASMIC PROTEIN"/>
    <property type="match status" value="1"/>
</dbReference>
<organism evidence="8 9">
    <name type="scientific">Thiospirochaeta perfilievii</name>
    <dbReference type="NCBI Taxonomy" id="252967"/>
    <lineage>
        <taxon>Bacteria</taxon>
        <taxon>Pseudomonadati</taxon>
        <taxon>Spirochaetota</taxon>
        <taxon>Spirochaetia</taxon>
        <taxon>Spirochaetales</taxon>
        <taxon>Spirochaetaceae</taxon>
        <taxon>Thiospirochaeta</taxon>
    </lineage>
</organism>
<dbReference type="OrthoDB" id="1846031at2"/>
<evidence type="ECO:0000256" key="3">
    <source>
        <dbReference type="ARBA" id="ARBA00022448"/>
    </source>
</evidence>
<dbReference type="SUPFAM" id="SSF53807">
    <property type="entry name" value="Helical backbone' metal receptor"/>
    <property type="match status" value="1"/>
</dbReference>
<keyword evidence="3" id="KW-0813">Transport</keyword>
<evidence type="ECO:0000256" key="6">
    <source>
        <dbReference type="SAM" id="Phobius"/>
    </source>
</evidence>
<evidence type="ECO:0000259" key="7">
    <source>
        <dbReference type="PROSITE" id="PS50983"/>
    </source>
</evidence>
<feature type="transmembrane region" description="Helical" evidence="6">
    <location>
        <begin position="7"/>
        <end position="23"/>
    </location>
</feature>
<evidence type="ECO:0000256" key="4">
    <source>
        <dbReference type="ARBA" id="ARBA00022496"/>
    </source>
</evidence>